<sequence length="125" mass="13660">MTTAAFEIETLTAGQERQLIKAVSKYRMQPGYSIVRKLQFTETTKGGIVLPEIVRKKAVGNLVSIQAKILNAPAKGRDGKASPVRAGDTIIYNSYNVGKLAVRVGRETVELPVVREMDMDAVIRG</sequence>
<reference evidence="2" key="1">
    <citation type="journal article" date="2015" name="Nature">
        <title>Complex archaea that bridge the gap between prokaryotes and eukaryotes.</title>
        <authorList>
            <person name="Spang A."/>
            <person name="Saw J.H."/>
            <person name="Jorgensen S.L."/>
            <person name="Zaremba-Niedzwiedzka K."/>
            <person name="Martijn J."/>
            <person name="Lind A.E."/>
            <person name="van Eijk R."/>
            <person name="Schleper C."/>
            <person name="Guy L."/>
            <person name="Ettema T.J."/>
        </authorList>
    </citation>
    <scope>NUCLEOTIDE SEQUENCE</scope>
</reference>
<proteinExistence type="predicted"/>
<name>A0A0F9BTM6_9ZZZZ</name>
<dbReference type="InterPro" id="IPR020818">
    <property type="entry name" value="Chaperonin_GroES"/>
</dbReference>
<organism evidence="2">
    <name type="scientific">marine sediment metagenome</name>
    <dbReference type="NCBI Taxonomy" id="412755"/>
    <lineage>
        <taxon>unclassified sequences</taxon>
        <taxon>metagenomes</taxon>
        <taxon>ecological metagenomes</taxon>
    </lineage>
</organism>
<dbReference type="SUPFAM" id="SSF50129">
    <property type="entry name" value="GroES-like"/>
    <property type="match status" value="1"/>
</dbReference>
<dbReference type="SMART" id="SM00883">
    <property type="entry name" value="Cpn10"/>
    <property type="match status" value="1"/>
</dbReference>
<comment type="caution">
    <text evidence="2">The sequence shown here is derived from an EMBL/GenBank/DDBJ whole genome shotgun (WGS) entry which is preliminary data.</text>
</comment>
<accession>A0A0F9BTM6</accession>
<dbReference type="EMBL" id="LAZR01036291">
    <property type="protein sequence ID" value="KKL25245.1"/>
    <property type="molecule type" value="Genomic_DNA"/>
</dbReference>
<gene>
    <name evidence="2" type="ORF">LCGC14_2407240</name>
</gene>
<dbReference type="InterPro" id="IPR011032">
    <property type="entry name" value="GroES-like_sf"/>
</dbReference>
<dbReference type="InterPro" id="IPR037124">
    <property type="entry name" value="Chaperonin_GroES_sf"/>
</dbReference>
<dbReference type="AlphaFoldDB" id="A0A0F9BTM6"/>
<keyword evidence="1" id="KW-0143">Chaperone</keyword>
<dbReference type="GO" id="GO:0005524">
    <property type="term" value="F:ATP binding"/>
    <property type="evidence" value="ECO:0007669"/>
    <property type="project" value="InterPro"/>
</dbReference>
<dbReference type="Pfam" id="PF00166">
    <property type="entry name" value="Cpn10"/>
    <property type="match status" value="1"/>
</dbReference>
<evidence type="ECO:0000313" key="2">
    <source>
        <dbReference type="EMBL" id="KKL25245.1"/>
    </source>
</evidence>
<dbReference type="GO" id="GO:0044183">
    <property type="term" value="F:protein folding chaperone"/>
    <property type="evidence" value="ECO:0007669"/>
    <property type="project" value="InterPro"/>
</dbReference>
<evidence type="ECO:0008006" key="3">
    <source>
        <dbReference type="Google" id="ProtNLM"/>
    </source>
</evidence>
<evidence type="ECO:0000256" key="1">
    <source>
        <dbReference type="ARBA" id="ARBA00023186"/>
    </source>
</evidence>
<protein>
    <recommendedName>
        <fullName evidence="3">10 kDa chaperonin</fullName>
    </recommendedName>
</protein>
<dbReference type="Gene3D" id="2.30.33.40">
    <property type="entry name" value="GroES chaperonin"/>
    <property type="match status" value="1"/>
</dbReference>